<dbReference type="VEuPathDB" id="FungiDB:CJJ09_001887"/>
<dbReference type="InterPro" id="IPR013713">
    <property type="entry name" value="XPO2_central"/>
</dbReference>
<dbReference type="PANTHER" id="PTHR10997">
    <property type="entry name" value="IMPORTIN-7, 8, 11"/>
    <property type="match status" value="1"/>
</dbReference>
<dbReference type="Pfam" id="PF08506">
    <property type="entry name" value="Cse1"/>
    <property type="match status" value="1"/>
</dbReference>
<dbReference type="GO" id="GO:0005635">
    <property type="term" value="C:nuclear envelope"/>
    <property type="evidence" value="ECO:0007669"/>
    <property type="project" value="TreeGrafter"/>
</dbReference>
<dbReference type="GO" id="GO:0031267">
    <property type="term" value="F:small GTPase binding"/>
    <property type="evidence" value="ECO:0007669"/>
    <property type="project" value="InterPro"/>
</dbReference>
<dbReference type="SMART" id="SM00913">
    <property type="entry name" value="IBN_N"/>
    <property type="match status" value="1"/>
</dbReference>
<keyword evidence="6" id="KW-0653">Protein transport</keyword>
<dbReference type="EMBL" id="LGST01000022">
    <property type="protein sequence ID" value="KND99677.1"/>
    <property type="molecule type" value="Genomic_DNA"/>
</dbReference>
<dbReference type="GO" id="GO:0006606">
    <property type="term" value="P:protein import into nucleus"/>
    <property type="evidence" value="ECO:0007669"/>
    <property type="project" value="TreeGrafter"/>
</dbReference>
<evidence type="ECO:0000256" key="5">
    <source>
        <dbReference type="ARBA" id="ARBA00022490"/>
    </source>
</evidence>
<sequence length="986" mass="111071">MAQNSLESIPGYLKESLNPNHAKQAESHLRSIESQPHFAINLIHTVASTNLDPGVRLAGALFLKNLVKRKWVNEDGEYLLFNDDVQYIKLEILNTMIKLPNNLQIQLGETISIIAELDFPHNWPNLIDDLVAKLSPDDFVLNKGILLVAHSIFKKWRPLFRSDELFLEIKMVLDKFAEPFMALLAKTDELITEAVSQNNSAKLTIYLDCFLLLVQIYYDLNCQDIPEFFEDNLTAGMTILHKYLGFLSSLVGDASDDTDVDSLIKVKTAIIELLLLHVTRYAEEFDPMIPNFITSVWELINTYVTQQPKFDLLAVNALAFLTSITKIVKYQSYFNNEQAINEIIEKIILPNIAFREVDEENFEDEPISFVRSDLEGSDFDSRRKSSTDFLRELKDVNTELLTNSVMTYVNRFLSHDDWRNRDIAIYLFTSLAAKGSVTNIGVTSTNMLVDVVKFFTDNIASYLTGDATPILKVDAIKYIMTFRNQLTKDQLLTTIPLLNDHLKNPNVVVYTYAAITIDKLFTMTSFSDSKHMPVFNKQDIEPYVNDLLTNLFQLILSNSAPEKLSENEFLVKTIMRVLNTAEDAVEESFKVTIMEQLLKILGIIAKNPANPRFTHYIYESLGLLIKFGTDKDGAKIKQYTLLILPSLLEILSQDIQEFVPYTFQILAFLLENYPKTSPIPEEYKTLVKPLLSPAVWEFRGNVPGITRLLVAIMSHDSSAFASTSQELVPLLGVFQKLIALRANDTHGFDLLMGIFLYFPFDLISVHLNQIAILLLTRLKTSRTEKYIKRLVVFLMSLCCVPLNDTLNAKSQSRINSSFVINFIESVQQGVFQQITTSFILPTTEEFANLQDKKIAALGLSQLIVSEQFTQGSCKALLQPAVEQLCKNLSLLSGILKGTNVVENTILSGPNAASVPINEVDLESAAYGSNFSKIVSIQLKTFDPVPHIQNEDFKQIRFVAVASVKRLGESGVLSDLSDSAKAVVNAS</sequence>
<evidence type="ECO:0000256" key="1">
    <source>
        <dbReference type="ARBA" id="ARBA00004123"/>
    </source>
</evidence>
<dbReference type="VEuPathDB" id="FungiDB:QG37_03472"/>
<dbReference type="PANTHER" id="PTHR10997:SF8">
    <property type="entry name" value="EXPORTIN-2"/>
    <property type="match status" value="1"/>
</dbReference>
<comment type="similarity">
    <text evidence="3">Belongs to the XPO2/CSE1 family.</text>
</comment>
<evidence type="ECO:0000256" key="4">
    <source>
        <dbReference type="ARBA" id="ARBA00022448"/>
    </source>
</evidence>
<dbReference type="PROSITE" id="PS50166">
    <property type="entry name" value="IMPORTIN_B_NT"/>
    <property type="match status" value="1"/>
</dbReference>
<evidence type="ECO:0000256" key="6">
    <source>
        <dbReference type="ARBA" id="ARBA00022927"/>
    </source>
</evidence>
<evidence type="ECO:0000313" key="9">
    <source>
        <dbReference type="EMBL" id="KND99677.1"/>
    </source>
</evidence>
<evidence type="ECO:0000256" key="2">
    <source>
        <dbReference type="ARBA" id="ARBA00004496"/>
    </source>
</evidence>
<dbReference type="Proteomes" id="UP000037122">
    <property type="component" value="Unassembled WGS sequence"/>
</dbReference>
<dbReference type="AlphaFoldDB" id="A0A0L0NZT7"/>
<dbReference type="VEuPathDB" id="FungiDB:B9J08_001593"/>
<comment type="caution">
    <text evidence="9">The sequence shown here is derived from an EMBL/GenBank/DDBJ whole genome shotgun (WGS) entry which is preliminary data.</text>
</comment>
<protein>
    <recommendedName>
        <fullName evidence="8">Importin N-terminal domain-containing protein</fullName>
    </recommendedName>
</protein>
<dbReference type="InterPro" id="IPR001494">
    <property type="entry name" value="Importin-beta_N"/>
</dbReference>
<keyword evidence="7" id="KW-0539">Nucleus</keyword>
<keyword evidence="5" id="KW-0963">Cytoplasm</keyword>
<comment type="subcellular location">
    <subcellularLocation>
        <location evidence="2">Cytoplasm</location>
    </subcellularLocation>
    <subcellularLocation>
        <location evidence="1">Nucleus</location>
    </subcellularLocation>
</comment>
<dbReference type="VEuPathDB" id="FungiDB:CJI96_0000060"/>
<dbReference type="GO" id="GO:0005829">
    <property type="term" value="C:cytosol"/>
    <property type="evidence" value="ECO:0007669"/>
    <property type="project" value="TreeGrafter"/>
</dbReference>
<dbReference type="InterPro" id="IPR016024">
    <property type="entry name" value="ARM-type_fold"/>
</dbReference>
<feature type="domain" description="Importin N-terminal" evidence="8">
    <location>
        <begin position="25"/>
        <end position="98"/>
    </location>
</feature>
<dbReference type="VEuPathDB" id="FungiDB:CJJ07_000110"/>
<dbReference type="Gene3D" id="1.25.10.10">
    <property type="entry name" value="Leucine-rich Repeat Variant"/>
    <property type="match status" value="1"/>
</dbReference>
<proteinExistence type="inferred from homology"/>
<dbReference type="VEuPathDB" id="FungiDB:CJJ09_001889"/>
<dbReference type="SUPFAM" id="SSF48371">
    <property type="entry name" value="ARM repeat"/>
    <property type="match status" value="1"/>
</dbReference>
<dbReference type="VEuPathDB" id="FungiDB:CJI97_001717"/>
<dbReference type="InterPro" id="IPR005043">
    <property type="entry name" value="XPO2_C"/>
</dbReference>
<dbReference type="GO" id="GO:0005049">
    <property type="term" value="F:nuclear export signal receptor activity"/>
    <property type="evidence" value="ECO:0007669"/>
    <property type="project" value="TreeGrafter"/>
</dbReference>
<accession>A0A0L0NZT7</accession>
<gene>
    <name evidence="9" type="ORF">QG37_03472</name>
</gene>
<dbReference type="InterPro" id="IPR011989">
    <property type="entry name" value="ARM-like"/>
</dbReference>
<dbReference type="VEuPathDB" id="FungiDB:CJJ09_001888"/>
<dbReference type="Pfam" id="PF03378">
    <property type="entry name" value="CAS_CSE1"/>
    <property type="match status" value="1"/>
</dbReference>
<name>A0A0L0NZT7_CANAR</name>
<dbReference type="Pfam" id="PF03810">
    <property type="entry name" value="IBN_N"/>
    <property type="match status" value="1"/>
</dbReference>
<dbReference type="GO" id="GO:0006611">
    <property type="term" value="P:protein export from nucleus"/>
    <property type="evidence" value="ECO:0007669"/>
    <property type="project" value="TreeGrafter"/>
</dbReference>
<keyword evidence="4" id="KW-0813">Transport</keyword>
<reference evidence="10" key="1">
    <citation type="journal article" date="2015" name="BMC Genomics">
        <title>Draft genome of a commonly misdiagnosed multidrug resistant pathogen Candida auris.</title>
        <authorList>
            <person name="Chatterjee S."/>
            <person name="Alampalli S.V."/>
            <person name="Nageshan R.K."/>
            <person name="Chettiar S.T."/>
            <person name="Joshi S."/>
            <person name="Tatu U.S."/>
        </authorList>
    </citation>
    <scope>NUCLEOTIDE SEQUENCE [LARGE SCALE GENOMIC DNA]</scope>
    <source>
        <strain evidence="10">6684</strain>
    </source>
</reference>
<evidence type="ECO:0000256" key="7">
    <source>
        <dbReference type="ARBA" id="ARBA00023242"/>
    </source>
</evidence>
<organism evidence="9 10">
    <name type="scientific">Candidozyma auris</name>
    <name type="common">Yeast</name>
    <name type="synonym">Candida auris</name>
    <dbReference type="NCBI Taxonomy" id="498019"/>
    <lineage>
        <taxon>Eukaryota</taxon>
        <taxon>Fungi</taxon>
        <taxon>Dikarya</taxon>
        <taxon>Ascomycota</taxon>
        <taxon>Saccharomycotina</taxon>
        <taxon>Pichiomycetes</taxon>
        <taxon>Metschnikowiaceae</taxon>
        <taxon>Candidozyma</taxon>
    </lineage>
</organism>
<evidence type="ECO:0000259" key="8">
    <source>
        <dbReference type="PROSITE" id="PS50166"/>
    </source>
</evidence>
<evidence type="ECO:0000313" key="10">
    <source>
        <dbReference type="Proteomes" id="UP000037122"/>
    </source>
</evidence>
<evidence type="ECO:0000256" key="3">
    <source>
        <dbReference type="ARBA" id="ARBA00008669"/>
    </source>
</evidence>